<feature type="domain" description="DNA-directed DNA polymerase family A palm" evidence="2">
    <location>
        <begin position="22"/>
        <end position="159"/>
    </location>
</feature>
<accession>A0A494TJE0</accession>
<dbReference type="Gene3D" id="1.20.1060.10">
    <property type="entry name" value="Taq DNA Polymerase, Chain T, domain 4"/>
    <property type="match status" value="1"/>
</dbReference>
<protein>
    <recommendedName>
        <fullName evidence="2">DNA-directed DNA polymerase family A palm domain-containing protein</fullName>
    </recommendedName>
</protein>
<dbReference type="InterPro" id="IPR001098">
    <property type="entry name" value="DNA-dir_DNA_pol_A_palm_dom"/>
</dbReference>
<keyword evidence="4" id="KW-1185">Reference proteome</keyword>
<name>A0A494TJE0_SPHPE</name>
<organism evidence="3 4">
    <name type="scientific">Sphingomonas paeninsulae</name>
    <dbReference type="NCBI Taxonomy" id="2319844"/>
    <lineage>
        <taxon>Bacteria</taxon>
        <taxon>Pseudomonadati</taxon>
        <taxon>Pseudomonadota</taxon>
        <taxon>Alphaproteobacteria</taxon>
        <taxon>Sphingomonadales</taxon>
        <taxon>Sphingomonadaceae</taxon>
        <taxon>Sphingomonas</taxon>
    </lineage>
</organism>
<dbReference type="InterPro" id="IPR043502">
    <property type="entry name" value="DNA/RNA_pol_sf"/>
</dbReference>
<dbReference type="Proteomes" id="UP000276254">
    <property type="component" value="Chromosome"/>
</dbReference>
<dbReference type="GO" id="GO:0003677">
    <property type="term" value="F:DNA binding"/>
    <property type="evidence" value="ECO:0007669"/>
    <property type="project" value="InterPro"/>
</dbReference>
<evidence type="ECO:0000259" key="2">
    <source>
        <dbReference type="Pfam" id="PF00476"/>
    </source>
</evidence>
<dbReference type="EMBL" id="CP032829">
    <property type="protein sequence ID" value="AYJ85518.1"/>
    <property type="molecule type" value="Genomic_DNA"/>
</dbReference>
<evidence type="ECO:0000313" key="3">
    <source>
        <dbReference type="EMBL" id="AYJ85518.1"/>
    </source>
</evidence>
<dbReference type="SUPFAM" id="SSF56672">
    <property type="entry name" value="DNA/RNA polymerases"/>
    <property type="match status" value="1"/>
</dbReference>
<dbReference type="OrthoDB" id="5465413at2"/>
<sequence length="207" mass="22644">MQVPVEAYGLHPGIVYRPETGEKVQPGSPQIDDDILSSLPYPEAKRLARFFLLDKRISQLATGKQAWLKVQREGKIHAIYTTNGANTGRATHSKPNISGVPRVSSEFGRECRALFYAPAGWKQLGADQSGLELRCLASDMSVFDGGAYALIVTTGDVHTLNMEAAGLSTRDQAKTSSMHFYTEPETRRSERLPRVLKPSVGSSKPPS</sequence>
<dbReference type="KEGG" id="spha:D3Y57_05410"/>
<dbReference type="Gene3D" id="3.30.70.370">
    <property type="match status" value="1"/>
</dbReference>
<dbReference type="AlphaFoldDB" id="A0A494TJE0"/>
<evidence type="ECO:0000256" key="1">
    <source>
        <dbReference type="SAM" id="MobiDB-lite"/>
    </source>
</evidence>
<feature type="region of interest" description="Disordered" evidence="1">
    <location>
        <begin position="170"/>
        <end position="207"/>
    </location>
</feature>
<proteinExistence type="predicted"/>
<feature type="compositionally biased region" description="Basic and acidic residues" evidence="1">
    <location>
        <begin position="182"/>
        <end position="193"/>
    </location>
</feature>
<dbReference type="Pfam" id="PF00476">
    <property type="entry name" value="DNA_pol_A"/>
    <property type="match status" value="1"/>
</dbReference>
<evidence type="ECO:0000313" key="4">
    <source>
        <dbReference type="Proteomes" id="UP000276254"/>
    </source>
</evidence>
<reference evidence="3 4" key="1">
    <citation type="submission" date="2018-09" db="EMBL/GenBank/DDBJ databases">
        <title>Sphingomonas peninsula sp. nov., isolated from fildes peninsula, Antarctic soil.</title>
        <authorList>
            <person name="Yingchao G."/>
        </authorList>
    </citation>
    <scope>NUCLEOTIDE SEQUENCE [LARGE SCALE GENOMIC DNA]</scope>
    <source>
        <strain evidence="3 4">YZ-8</strain>
    </source>
</reference>
<gene>
    <name evidence="3" type="ORF">D3Y57_05410</name>
</gene>
<dbReference type="GO" id="GO:0003887">
    <property type="term" value="F:DNA-directed DNA polymerase activity"/>
    <property type="evidence" value="ECO:0007669"/>
    <property type="project" value="InterPro"/>
</dbReference>
<dbReference type="GO" id="GO:0006260">
    <property type="term" value="P:DNA replication"/>
    <property type="evidence" value="ECO:0007669"/>
    <property type="project" value="InterPro"/>
</dbReference>